<sequence>MVHYAKRIKADMSRFVTVSPIVQPAGLILREFKNPKPYRSLYLNWRLASSVDTIMEGLCKIISSACFDLHKK</sequence>
<accession>I4M4S8</accession>
<dbReference type="EMBL" id="ADES01000001">
    <property type="protein sequence ID" value="EIK84218.1"/>
    <property type="molecule type" value="Genomic_DNA"/>
</dbReference>
<dbReference type="Proteomes" id="UP000032875">
    <property type="component" value="Unassembled WGS sequence"/>
</dbReference>
<gene>
    <name evidence="1" type="ORF">CGSMWGv1500E_00755</name>
</gene>
<organism evidence="1 2">
    <name type="scientific">Gardnerella vaginalis 1500E</name>
    <dbReference type="NCBI Taxonomy" id="698957"/>
    <lineage>
        <taxon>Bacteria</taxon>
        <taxon>Bacillati</taxon>
        <taxon>Actinomycetota</taxon>
        <taxon>Actinomycetes</taxon>
        <taxon>Bifidobacteriales</taxon>
        <taxon>Bifidobacteriaceae</taxon>
        <taxon>Gardnerella</taxon>
    </lineage>
</organism>
<reference evidence="1 2" key="1">
    <citation type="journal article" date="2012" name="J. Bacteriol.">
        <title>Comparative Genomic Analyses of 17 Clinical Isolates of Gardnerella vaginalis Provide Evidence of Multiple Genetically Isolated Clades Consistent with Subspeciation into Genovars.</title>
        <authorList>
            <person name="Ahmed A."/>
            <person name="Earl J."/>
            <person name="Retchless A."/>
            <person name="Hillier S."/>
            <person name="Rabe L."/>
            <person name="Cherpes T."/>
            <person name="Powell E."/>
            <person name="Janto B."/>
            <person name="Eutsey R."/>
            <person name="Hiller N.L."/>
            <person name="Boissy R."/>
            <person name="Dahlgreen M."/>
            <person name="Hall B."/>
            <person name="Costerton J."/>
            <person name="Post J.C."/>
            <person name="Hu F."/>
            <person name="Ehrlich G."/>
        </authorList>
    </citation>
    <scope>NUCLEOTIDE SEQUENCE [LARGE SCALE GENOMIC DNA]</scope>
    <source>
        <strain evidence="1 2">1500E</strain>
    </source>
</reference>
<evidence type="ECO:0000313" key="1">
    <source>
        <dbReference type="EMBL" id="EIK84218.1"/>
    </source>
</evidence>
<comment type="caution">
    <text evidence="1">The sequence shown here is derived from an EMBL/GenBank/DDBJ whole genome shotgun (WGS) entry which is preliminary data.</text>
</comment>
<proteinExistence type="predicted"/>
<dbReference type="PATRIC" id="fig|698957.3.peg.149"/>
<dbReference type="AlphaFoldDB" id="I4M4S8"/>
<protein>
    <submittedName>
        <fullName evidence="1">Uncharacterized protein</fullName>
    </submittedName>
</protein>
<name>I4M4S8_GARVA</name>
<evidence type="ECO:0000313" key="2">
    <source>
        <dbReference type="Proteomes" id="UP000032875"/>
    </source>
</evidence>